<organism evidence="2 3">
    <name type="scientific">Chitinophaga skermanii</name>
    <dbReference type="NCBI Taxonomy" id="331697"/>
    <lineage>
        <taxon>Bacteria</taxon>
        <taxon>Pseudomonadati</taxon>
        <taxon>Bacteroidota</taxon>
        <taxon>Chitinophagia</taxon>
        <taxon>Chitinophagales</taxon>
        <taxon>Chitinophagaceae</taxon>
        <taxon>Chitinophaga</taxon>
    </lineage>
</organism>
<feature type="signal peptide" evidence="1">
    <location>
        <begin position="1"/>
        <end position="28"/>
    </location>
</feature>
<dbReference type="InterPro" id="IPR045926">
    <property type="entry name" value="DUF6345"/>
</dbReference>
<evidence type="ECO:0000313" key="2">
    <source>
        <dbReference type="EMBL" id="RAJ05482.1"/>
    </source>
</evidence>
<dbReference type="RefSeq" id="WP_111598068.1">
    <property type="nucleotide sequence ID" value="NZ_QLLL01000004.1"/>
</dbReference>
<accession>A0A327QPA9</accession>
<reference evidence="2 3" key="1">
    <citation type="submission" date="2018-06" db="EMBL/GenBank/DDBJ databases">
        <title>Genomic Encyclopedia of Archaeal and Bacterial Type Strains, Phase II (KMG-II): from individual species to whole genera.</title>
        <authorList>
            <person name="Goeker M."/>
        </authorList>
    </citation>
    <scope>NUCLEOTIDE SEQUENCE [LARGE SCALE GENOMIC DNA]</scope>
    <source>
        <strain evidence="2 3">DSM 23857</strain>
    </source>
</reference>
<protein>
    <submittedName>
        <fullName evidence="2">Uncharacterized protein</fullName>
    </submittedName>
</protein>
<keyword evidence="3" id="KW-1185">Reference proteome</keyword>
<feature type="chain" id="PRO_5016261243" evidence="1">
    <location>
        <begin position="29"/>
        <end position="248"/>
    </location>
</feature>
<dbReference type="AlphaFoldDB" id="A0A327QPA9"/>
<keyword evidence="1" id="KW-0732">Signal</keyword>
<dbReference type="OrthoDB" id="639547at2"/>
<comment type="caution">
    <text evidence="2">The sequence shown here is derived from an EMBL/GenBank/DDBJ whole genome shotgun (WGS) entry which is preliminary data.</text>
</comment>
<gene>
    <name evidence="2" type="ORF">LX64_02640</name>
</gene>
<dbReference type="EMBL" id="QLLL01000004">
    <property type="protein sequence ID" value="RAJ05482.1"/>
    <property type="molecule type" value="Genomic_DNA"/>
</dbReference>
<sequence length="248" mass="28323">MKTVLNTTRKAFCMLLLCCLGSTTLSHAADHEIGGYVDRAEDRFVRNVWNFIKNFDGWKTIGGNRYRYVQYYYAQPFMFTSSNNYYADRMDLSFVSAHGNYYLFETNQSTGTIVDLTTCPGYGDQANGGDMEFLIIESCSTVASAPERSDWWTPYMSIFKGLHQLVGFRTLSYSDNGIPNNFANKLKGNGGIWQSWFNAVNDERSWWRGSSYPGYASAIVYTTTENDRLSTNTADPYGANNMKTWWQH</sequence>
<dbReference type="Pfam" id="PF19872">
    <property type="entry name" value="DUF6345"/>
    <property type="match status" value="1"/>
</dbReference>
<evidence type="ECO:0000313" key="3">
    <source>
        <dbReference type="Proteomes" id="UP000249547"/>
    </source>
</evidence>
<proteinExistence type="predicted"/>
<name>A0A327QPA9_9BACT</name>
<evidence type="ECO:0000256" key="1">
    <source>
        <dbReference type="SAM" id="SignalP"/>
    </source>
</evidence>
<dbReference type="Proteomes" id="UP000249547">
    <property type="component" value="Unassembled WGS sequence"/>
</dbReference>